<gene>
    <name evidence="2" type="ORF">SAMN05216275_12181</name>
</gene>
<feature type="domain" description="SnoaL-like" evidence="1">
    <location>
        <begin position="52"/>
        <end position="155"/>
    </location>
</feature>
<dbReference type="Gene3D" id="3.10.450.50">
    <property type="match status" value="1"/>
</dbReference>
<dbReference type="AlphaFoldDB" id="A0A1I3Y890"/>
<dbReference type="SUPFAM" id="SSF54427">
    <property type="entry name" value="NTF2-like"/>
    <property type="match status" value="1"/>
</dbReference>
<dbReference type="EMBL" id="FOQY01000021">
    <property type="protein sequence ID" value="SFK28045.1"/>
    <property type="molecule type" value="Genomic_DNA"/>
</dbReference>
<dbReference type="InterPro" id="IPR032710">
    <property type="entry name" value="NTF2-like_dom_sf"/>
</dbReference>
<organism evidence="2 3">
    <name type="scientific">Streptosporangium canum</name>
    <dbReference type="NCBI Taxonomy" id="324952"/>
    <lineage>
        <taxon>Bacteria</taxon>
        <taxon>Bacillati</taxon>
        <taxon>Actinomycetota</taxon>
        <taxon>Actinomycetes</taxon>
        <taxon>Streptosporangiales</taxon>
        <taxon>Streptosporangiaceae</taxon>
        <taxon>Streptosporangium</taxon>
    </lineage>
</organism>
<protein>
    <submittedName>
        <fullName evidence="2">SnoaL-like domain-containing protein</fullName>
    </submittedName>
</protein>
<evidence type="ECO:0000313" key="2">
    <source>
        <dbReference type="EMBL" id="SFK28045.1"/>
    </source>
</evidence>
<dbReference type="Proteomes" id="UP000199111">
    <property type="component" value="Unassembled WGS sequence"/>
</dbReference>
<dbReference type="Pfam" id="PF12680">
    <property type="entry name" value="SnoaL_2"/>
    <property type="match status" value="1"/>
</dbReference>
<keyword evidence="3" id="KW-1185">Reference proteome</keyword>
<evidence type="ECO:0000313" key="3">
    <source>
        <dbReference type="Proteomes" id="UP000199111"/>
    </source>
</evidence>
<name>A0A1I3Y890_9ACTN</name>
<sequence length="165" mass="17317">MGRRRLTGAGRAGGSAGRVAAVPVTGSAPAARAGAGAWYDGAMNDELHAKAVDTFIEAANTADPERRATLLGRALTDDVVFWGPLGRGVGRKAVEDFITEVVQRHPSGSCLMVRTTRVDAPDEWARYGWRYESAAGEPLLSGMDIVHVAAAGDIDEIVVFAGPLT</sequence>
<dbReference type="InterPro" id="IPR037401">
    <property type="entry name" value="SnoaL-like"/>
</dbReference>
<proteinExistence type="predicted"/>
<evidence type="ECO:0000259" key="1">
    <source>
        <dbReference type="Pfam" id="PF12680"/>
    </source>
</evidence>
<accession>A0A1I3Y890</accession>
<reference evidence="3" key="1">
    <citation type="submission" date="2016-10" db="EMBL/GenBank/DDBJ databases">
        <authorList>
            <person name="Varghese N."/>
            <person name="Submissions S."/>
        </authorList>
    </citation>
    <scope>NUCLEOTIDE SEQUENCE [LARGE SCALE GENOMIC DNA]</scope>
    <source>
        <strain evidence="3">CGMCC 4.2126</strain>
    </source>
</reference>